<dbReference type="InterPro" id="IPR050343">
    <property type="entry name" value="RsuA_PseudoU_synthase"/>
</dbReference>
<dbReference type="InterPro" id="IPR000748">
    <property type="entry name" value="PsdUridine_synth_RsuA/RluB/E/F"/>
</dbReference>
<dbReference type="NCBIfam" id="TIGR00093">
    <property type="entry name" value="pseudouridine synthase"/>
    <property type="match status" value="1"/>
</dbReference>
<dbReference type="PANTHER" id="PTHR47683:SF2">
    <property type="entry name" value="RNA-BINDING S4 DOMAIN-CONTAINING PROTEIN"/>
    <property type="match status" value="1"/>
</dbReference>
<dbReference type="EC" id="5.4.99.-" evidence="6"/>
<dbReference type="Gene3D" id="3.10.290.10">
    <property type="entry name" value="RNA-binding S4 domain"/>
    <property type="match status" value="1"/>
</dbReference>
<comment type="caution">
    <text evidence="8">The sequence shown here is derived from an EMBL/GenBank/DDBJ whole genome shotgun (WGS) entry which is preliminary data.</text>
</comment>
<dbReference type="Proteomes" id="UP001201273">
    <property type="component" value="Unassembled WGS sequence"/>
</dbReference>
<evidence type="ECO:0000256" key="4">
    <source>
        <dbReference type="ARBA" id="ARBA00036535"/>
    </source>
</evidence>
<keyword evidence="2 6" id="KW-0413">Isomerase</keyword>
<dbReference type="PROSITE" id="PS01149">
    <property type="entry name" value="PSI_RSU"/>
    <property type="match status" value="1"/>
</dbReference>
<dbReference type="RefSeq" id="WP_233053809.1">
    <property type="nucleotide sequence ID" value="NZ_JAIMJA010000016.1"/>
</dbReference>
<dbReference type="Gene3D" id="3.30.70.580">
    <property type="entry name" value="Pseudouridine synthase I, catalytic domain, N-terminal subdomain"/>
    <property type="match status" value="1"/>
</dbReference>
<dbReference type="InterPro" id="IPR018496">
    <property type="entry name" value="PsdUridine_synth_RsuA/RluB_CS"/>
</dbReference>
<reference evidence="8 9" key="1">
    <citation type="journal article" date="2022" name="Environ. Microbiol. Rep.">
        <title>Eco-phylogenetic analyses reveal divergent evolution of vitamin B12 metabolism in the marine bacterial family 'Psychromonadaceae'.</title>
        <authorList>
            <person name="Jin X."/>
            <person name="Yang Y."/>
            <person name="Cao H."/>
            <person name="Gao B."/>
            <person name="Zhao Z."/>
        </authorList>
    </citation>
    <scope>NUCLEOTIDE SEQUENCE [LARGE SCALE GENOMIC DNA]</scope>
    <source>
        <strain evidence="8 9">MKS20</strain>
    </source>
</reference>
<accession>A0ABS8WDF2</accession>
<keyword evidence="5" id="KW-0694">RNA-binding</keyword>
<comment type="catalytic activity">
    <reaction evidence="3">
        <text>uridine(35) in tRNA(Tyr) = pseudouridine(35) in tRNA(Tyr)</text>
        <dbReference type="Rhea" id="RHEA:60556"/>
        <dbReference type="Rhea" id="RHEA-COMP:15607"/>
        <dbReference type="Rhea" id="RHEA-COMP:15608"/>
        <dbReference type="ChEBI" id="CHEBI:65314"/>
        <dbReference type="ChEBI" id="CHEBI:65315"/>
    </reaction>
</comment>
<dbReference type="CDD" id="cd00165">
    <property type="entry name" value="S4"/>
    <property type="match status" value="1"/>
</dbReference>
<proteinExistence type="inferred from homology"/>
<feature type="domain" description="RNA-binding S4" evidence="7">
    <location>
        <begin position="1"/>
        <end position="68"/>
    </location>
</feature>
<dbReference type="PROSITE" id="PS50889">
    <property type="entry name" value="S4"/>
    <property type="match status" value="1"/>
</dbReference>
<dbReference type="Pfam" id="PF00849">
    <property type="entry name" value="PseudoU_synth_2"/>
    <property type="match status" value="1"/>
</dbReference>
<dbReference type="PANTHER" id="PTHR47683">
    <property type="entry name" value="PSEUDOURIDINE SYNTHASE FAMILY PROTEIN-RELATED"/>
    <property type="match status" value="1"/>
</dbReference>
<keyword evidence="9" id="KW-1185">Reference proteome</keyword>
<dbReference type="EMBL" id="JAIMJA010000016">
    <property type="protein sequence ID" value="MCE2596157.1"/>
    <property type="molecule type" value="Genomic_DNA"/>
</dbReference>
<dbReference type="Gene3D" id="3.30.70.1560">
    <property type="entry name" value="Alpha-L RNA-binding motif"/>
    <property type="match status" value="1"/>
</dbReference>
<dbReference type="Pfam" id="PF01479">
    <property type="entry name" value="S4"/>
    <property type="match status" value="1"/>
</dbReference>
<dbReference type="InterPro" id="IPR020103">
    <property type="entry name" value="PsdUridine_synth_cat_dom_sf"/>
</dbReference>
<sequence>MRLDKYLCETTQLSRADAKKAILRGRVKVADVLITNPAQKIDTTQTVLFDSAPLTLTGPLYIALHKPQGYICSTLDEVYPCVLNLIEHEKKDKLHPAGRLDVDTTGLVLLTDDGQWSHRVTSPKKSCEKTYMVELAEPLRDDAAERCEQGIMLHNESKPTLPAKLELISPTQVKITLQEGKYHQVKRMFAALDNKVIGLHRATIGQVDLTDLAEGEWRFLTAQEVAQF</sequence>
<evidence type="ECO:0000256" key="2">
    <source>
        <dbReference type="ARBA" id="ARBA00023235"/>
    </source>
</evidence>
<dbReference type="CDD" id="cd02553">
    <property type="entry name" value="PseudoU_synth_RsuA"/>
    <property type="match status" value="1"/>
</dbReference>
<evidence type="ECO:0000313" key="8">
    <source>
        <dbReference type="EMBL" id="MCE2596157.1"/>
    </source>
</evidence>
<name>A0ABS8WDF2_9GAMM</name>
<evidence type="ECO:0000256" key="3">
    <source>
        <dbReference type="ARBA" id="ARBA00036390"/>
    </source>
</evidence>
<dbReference type="InterPro" id="IPR006145">
    <property type="entry name" value="PsdUridine_synth_RsuA/RluA"/>
</dbReference>
<evidence type="ECO:0000256" key="6">
    <source>
        <dbReference type="RuleBase" id="RU003887"/>
    </source>
</evidence>
<dbReference type="GO" id="GO:0160136">
    <property type="term" value="F:16S rRNA pseudouridine(516) synthase activity"/>
    <property type="evidence" value="ECO:0007669"/>
    <property type="project" value="UniProtKB-EC"/>
</dbReference>
<gene>
    <name evidence="8" type="primary">rsuA</name>
    <name evidence="8" type="ORF">K6Y31_15190</name>
</gene>
<dbReference type="SUPFAM" id="SSF55120">
    <property type="entry name" value="Pseudouridine synthase"/>
    <property type="match status" value="1"/>
</dbReference>
<comment type="catalytic activity">
    <reaction evidence="4">
        <text>uridine(2604) in 23S rRNA = pseudouridine(2604) in 23S rRNA</text>
        <dbReference type="Rhea" id="RHEA:38875"/>
        <dbReference type="Rhea" id="RHEA-COMP:10093"/>
        <dbReference type="Rhea" id="RHEA-COMP:10094"/>
        <dbReference type="ChEBI" id="CHEBI:65314"/>
        <dbReference type="ChEBI" id="CHEBI:65315"/>
        <dbReference type="EC" id="5.4.99.21"/>
    </reaction>
</comment>
<dbReference type="InterPro" id="IPR036986">
    <property type="entry name" value="S4_RNA-bd_sf"/>
</dbReference>
<comment type="similarity">
    <text evidence="1 6">Belongs to the pseudouridine synthase RsuA family.</text>
</comment>
<dbReference type="NCBIfam" id="NF008097">
    <property type="entry name" value="PRK10839.1"/>
    <property type="match status" value="1"/>
</dbReference>
<dbReference type="SUPFAM" id="SSF55174">
    <property type="entry name" value="Alpha-L RNA-binding motif"/>
    <property type="match status" value="1"/>
</dbReference>
<evidence type="ECO:0000259" key="7">
    <source>
        <dbReference type="SMART" id="SM00363"/>
    </source>
</evidence>
<dbReference type="InterPro" id="IPR020094">
    <property type="entry name" value="TruA/RsuA/RluB/E/F_N"/>
</dbReference>
<evidence type="ECO:0000313" key="9">
    <source>
        <dbReference type="Proteomes" id="UP001201273"/>
    </source>
</evidence>
<evidence type="ECO:0000256" key="1">
    <source>
        <dbReference type="ARBA" id="ARBA00008348"/>
    </source>
</evidence>
<dbReference type="InterPro" id="IPR042092">
    <property type="entry name" value="PsdUridine_s_RsuA/RluB/E/F_cat"/>
</dbReference>
<protein>
    <recommendedName>
        <fullName evidence="6">Pseudouridine synthase</fullName>
        <ecNumber evidence="6">5.4.99.-</ecNumber>
    </recommendedName>
</protein>
<evidence type="ECO:0000256" key="5">
    <source>
        <dbReference type="PROSITE-ProRule" id="PRU00182"/>
    </source>
</evidence>
<dbReference type="SMART" id="SM00363">
    <property type="entry name" value="S4"/>
    <property type="match status" value="1"/>
</dbReference>
<organism evidence="8 9">
    <name type="scientific">Motilimonas cestriensis</name>
    <dbReference type="NCBI Taxonomy" id="2742685"/>
    <lineage>
        <taxon>Bacteria</taxon>
        <taxon>Pseudomonadati</taxon>
        <taxon>Pseudomonadota</taxon>
        <taxon>Gammaproteobacteria</taxon>
        <taxon>Alteromonadales</taxon>
        <taxon>Alteromonadales genera incertae sedis</taxon>
        <taxon>Motilimonas</taxon>
    </lineage>
</organism>
<dbReference type="InterPro" id="IPR002942">
    <property type="entry name" value="S4_RNA-bd"/>
</dbReference>